<dbReference type="EMBL" id="JHEG02000048">
    <property type="protein sequence ID" value="KIE10104.1"/>
    <property type="molecule type" value="Genomic_DNA"/>
</dbReference>
<dbReference type="AlphaFoldDB" id="A0A0C1QXA4"/>
<reference evidence="2" key="1">
    <citation type="journal article" date="2015" name="Genome Announc.">
        <title>Draft Genome Sequence of Tolypothrix boutellei Strain VB521301.</title>
        <authorList>
            <person name="Chandrababunaidu M.M."/>
            <person name="Singh D."/>
            <person name="Sen D."/>
            <person name="Bhan S."/>
            <person name="Das S."/>
            <person name="Gupta A."/>
            <person name="Adhikary S.P."/>
            <person name="Tripathy S."/>
        </authorList>
    </citation>
    <scope>NUCLEOTIDE SEQUENCE</scope>
    <source>
        <strain evidence="2">VB521301</strain>
    </source>
</reference>
<keyword evidence="1" id="KW-0812">Transmembrane</keyword>
<keyword evidence="1" id="KW-0472">Membrane</keyword>
<keyword evidence="1" id="KW-1133">Transmembrane helix</keyword>
<feature type="transmembrane region" description="Helical" evidence="1">
    <location>
        <begin position="126"/>
        <end position="148"/>
    </location>
</feature>
<dbReference type="STRING" id="1479485.DA73_0215780"/>
<evidence type="ECO:0000256" key="1">
    <source>
        <dbReference type="SAM" id="Phobius"/>
    </source>
</evidence>
<organism evidence="2">
    <name type="scientific">Tolypothrix bouteillei VB521301</name>
    <dbReference type="NCBI Taxonomy" id="1479485"/>
    <lineage>
        <taxon>Bacteria</taxon>
        <taxon>Bacillati</taxon>
        <taxon>Cyanobacteriota</taxon>
        <taxon>Cyanophyceae</taxon>
        <taxon>Nostocales</taxon>
        <taxon>Tolypothrichaceae</taxon>
        <taxon>Tolypothrix</taxon>
    </lineage>
</organism>
<feature type="transmembrane region" description="Helical" evidence="1">
    <location>
        <begin position="24"/>
        <end position="46"/>
    </location>
</feature>
<proteinExistence type="predicted"/>
<gene>
    <name evidence="2" type="ORF">DA73_0215780</name>
</gene>
<name>A0A0C1QXA4_9CYAN</name>
<sequence length="197" mass="22303">MGTLKGLSNEYELKKVLNNELETLGWLAIAQLAIIIIFGLLFSTIAKFKYQNSSASHRVFKQGDYTSCFIEDPQVIFQTIPKCYYFVVVNYQPNDQVIQESFYTILGDVTSINYSDGKWVATKSNLYSNMLLVALPLIGFILILSSNLVTQSVLDSVITRQSDITEQLTNYGTILFGSVFLSAPIKMIFDFFNHFKI</sequence>
<feature type="transmembrane region" description="Helical" evidence="1">
    <location>
        <begin position="168"/>
        <end position="189"/>
    </location>
</feature>
<protein>
    <submittedName>
        <fullName evidence="2">Uncharacterized protein</fullName>
    </submittedName>
</protein>
<evidence type="ECO:0000313" key="2">
    <source>
        <dbReference type="EMBL" id="KIE10104.1"/>
    </source>
</evidence>
<comment type="caution">
    <text evidence="2">The sequence shown here is derived from an EMBL/GenBank/DDBJ whole genome shotgun (WGS) entry which is preliminary data.</text>
</comment>
<accession>A0A0C1QXA4</accession>